<dbReference type="Gene3D" id="3.40.50.1240">
    <property type="entry name" value="Phosphoglycerate mutase-like"/>
    <property type="match status" value="1"/>
</dbReference>
<protein>
    <submittedName>
        <fullName evidence="2">Uncharacterized protein</fullName>
    </submittedName>
</protein>
<dbReference type="SMART" id="SM00855">
    <property type="entry name" value="PGAM"/>
    <property type="match status" value="1"/>
</dbReference>
<dbReference type="Pfam" id="PF00300">
    <property type="entry name" value="His_Phos_1"/>
    <property type="match status" value="1"/>
</dbReference>
<dbReference type="InterPro" id="IPR029033">
    <property type="entry name" value="His_PPase_superfam"/>
</dbReference>
<dbReference type="InterPro" id="IPR013078">
    <property type="entry name" value="His_Pase_superF_clade-1"/>
</dbReference>
<dbReference type="OrthoDB" id="414418at2759"/>
<evidence type="ECO:0000256" key="1">
    <source>
        <dbReference type="SAM" id="MobiDB-lite"/>
    </source>
</evidence>
<organism evidence="2 3">
    <name type="scientific">Pelagomonas calceolata</name>
    <dbReference type="NCBI Taxonomy" id="35677"/>
    <lineage>
        <taxon>Eukaryota</taxon>
        <taxon>Sar</taxon>
        <taxon>Stramenopiles</taxon>
        <taxon>Ochrophyta</taxon>
        <taxon>Pelagophyceae</taxon>
        <taxon>Pelagomonadales</taxon>
        <taxon>Pelagomonadaceae</taxon>
        <taxon>Pelagomonas</taxon>
    </lineage>
</organism>
<gene>
    <name evidence="2" type="ORF">PECAL_5P12320</name>
</gene>
<evidence type="ECO:0000313" key="2">
    <source>
        <dbReference type="EMBL" id="CAH0376629.1"/>
    </source>
</evidence>
<evidence type="ECO:0000313" key="3">
    <source>
        <dbReference type="Proteomes" id="UP000789595"/>
    </source>
</evidence>
<feature type="compositionally biased region" description="Low complexity" evidence="1">
    <location>
        <begin position="450"/>
        <end position="459"/>
    </location>
</feature>
<keyword evidence="3" id="KW-1185">Reference proteome</keyword>
<dbReference type="CDD" id="cd07067">
    <property type="entry name" value="HP_PGM_like"/>
    <property type="match status" value="1"/>
</dbReference>
<reference evidence="2" key="1">
    <citation type="submission" date="2021-11" db="EMBL/GenBank/DDBJ databases">
        <authorList>
            <consortium name="Genoscope - CEA"/>
            <person name="William W."/>
        </authorList>
    </citation>
    <scope>NUCLEOTIDE SEQUENCE</scope>
</reference>
<dbReference type="InterPro" id="IPR051710">
    <property type="entry name" value="Phosphatase_SH3-domain"/>
</dbReference>
<name>A0A8J2X1Q5_9STRA</name>
<dbReference type="Proteomes" id="UP000789595">
    <property type="component" value="Unassembled WGS sequence"/>
</dbReference>
<sequence>MLLRHLATRAPRAAAARPLGSWTSRPHKDGNYKMNGAKMMFVVRHAERHDRSTPDGWSELALRPQDTPLSQRGLRQSRRLGKWFYGKLPIHRPLAIFASPFIRCIQTADAIAVELEGLQRAGVFGKDNHSIKICVEPGLVEDMRYMGGLKHREPWYLKAADLICISPRVDLTYQPLRDVQFQRGPTYPGPCVEVGDPVHRLNTIAHEIAQHPLVAAGGTAIAVTHGKPSADLIRSLQPAPNGIALPSYERIKAGKYDGPPLHYTAVTALQRDDDDDSWDLAPGFELFSNSHDPRLVALRQNDADRATRYVVGEPAKAPRYVVGETNLTSGGPVLKGKWRPCGAIELEAIELRSAHVEAGQRVTVTGPDGGEAVSITLPQEYRPGDVVRVRLIGDACRTENEETEKVLAKRFGGGMMYGSSCTPPTNAIDDEKDAKKLDKAVEASQKPATEEVAAAKAVA</sequence>
<dbReference type="PANTHER" id="PTHR16469">
    <property type="entry name" value="UBIQUITIN-ASSOCIATED AND SH3 DOMAIN-CONTAINING BA-RELATED"/>
    <property type="match status" value="1"/>
</dbReference>
<feature type="region of interest" description="Disordered" evidence="1">
    <location>
        <begin position="438"/>
        <end position="459"/>
    </location>
</feature>
<dbReference type="EMBL" id="CAKKNE010000005">
    <property type="protein sequence ID" value="CAH0376629.1"/>
    <property type="molecule type" value="Genomic_DNA"/>
</dbReference>
<accession>A0A8J2X1Q5</accession>
<dbReference type="PANTHER" id="PTHR16469:SF27">
    <property type="entry name" value="UBIQUITIN-ASSOCIATED AND SH3 DOMAIN-CONTAINING BA-RELATED"/>
    <property type="match status" value="1"/>
</dbReference>
<comment type="caution">
    <text evidence="2">The sequence shown here is derived from an EMBL/GenBank/DDBJ whole genome shotgun (WGS) entry which is preliminary data.</text>
</comment>
<dbReference type="AlphaFoldDB" id="A0A8J2X1Q5"/>
<dbReference type="SUPFAM" id="SSF53254">
    <property type="entry name" value="Phosphoglycerate mutase-like"/>
    <property type="match status" value="1"/>
</dbReference>
<proteinExistence type="predicted"/>